<feature type="transmembrane region" description="Helical" evidence="1">
    <location>
        <begin position="166"/>
        <end position="183"/>
    </location>
</feature>
<evidence type="ECO:0008006" key="4">
    <source>
        <dbReference type="Google" id="ProtNLM"/>
    </source>
</evidence>
<comment type="caution">
    <text evidence="2">The sequence shown here is derived from an EMBL/GenBank/DDBJ whole genome shotgun (WGS) entry which is preliminary data.</text>
</comment>
<feature type="transmembrane region" description="Helical" evidence="1">
    <location>
        <begin position="214"/>
        <end position="232"/>
    </location>
</feature>
<feature type="transmembrane region" description="Helical" evidence="1">
    <location>
        <begin position="140"/>
        <end position="160"/>
    </location>
</feature>
<keyword evidence="1" id="KW-0472">Membrane</keyword>
<dbReference type="InterPro" id="IPR046062">
    <property type="entry name" value="DUF6020"/>
</dbReference>
<evidence type="ECO:0000313" key="2">
    <source>
        <dbReference type="EMBL" id="MBB6450430.1"/>
    </source>
</evidence>
<feature type="transmembrane region" description="Helical" evidence="1">
    <location>
        <begin position="239"/>
        <end position="257"/>
    </location>
</feature>
<dbReference type="EMBL" id="JACHHJ010000003">
    <property type="protein sequence ID" value="MBB6450430.1"/>
    <property type="molecule type" value="Genomic_DNA"/>
</dbReference>
<name>A0A841PNT4_9BACL</name>
<feature type="transmembrane region" description="Helical" evidence="1">
    <location>
        <begin position="460"/>
        <end position="478"/>
    </location>
</feature>
<protein>
    <recommendedName>
        <fullName evidence="4">Dolichyl-phosphate-mannose-protein mannosyltransferase</fullName>
    </recommendedName>
</protein>
<feature type="transmembrane region" description="Helical" evidence="1">
    <location>
        <begin position="190"/>
        <end position="208"/>
    </location>
</feature>
<sequence>MEEHNLIVPVFVVNVSLFTFFIGIWTLLYIVTTTHINFVNEEASTKWLILFYALPVICVGLIYWIGFYPGVMTPDSLNHWMQIETYEFSNWHPFLYTMLMLGLTQMWESPAIISLFQVLAIGFVYGYAMYSLRRMGIPSYALMITTAVFAIVPVMGIYSVTLWKDVLYSLMILLFTIIIMNIVVSRGEWLRPWTSIVFLTIVAILVSFLRNNGFPIAVLTLLMLAAFFWHYWRSFVIPVAVTVATYLIVTGPVFTALDVNSAQFTESLSIPHQQIANIISNDGEMTESEKEYFDAVLPLEEWEESYYPFLSDEIKFHPELNQELILDDVPRYFGNWASLVSNNFSLAVDAYKDQTSLGWQIYESGYTAAYANEIFDNEYGLEMNPPSEFLHNRLRFYLDFTQDNLLEIVWRPALFTFFLALLTFASYLKNGMPSLLVAVPVILNWGTLMAGLPAQDFRYLLANYFTLFVIALFAFVRYKK</sequence>
<feature type="transmembrane region" description="Helical" evidence="1">
    <location>
        <begin position="408"/>
        <end position="428"/>
    </location>
</feature>
<feature type="transmembrane region" description="Helical" evidence="1">
    <location>
        <begin position="109"/>
        <end position="128"/>
    </location>
</feature>
<dbReference type="AlphaFoldDB" id="A0A841PNT4"/>
<feature type="transmembrane region" description="Helical" evidence="1">
    <location>
        <begin position="435"/>
        <end position="454"/>
    </location>
</feature>
<organism evidence="2 3">
    <name type="scientific">Geomicrobium halophilum</name>
    <dbReference type="NCBI Taxonomy" id="549000"/>
    <lineage>
        <taxon>Bacteria</taxon>
        <taxon>Bacillati</taxon>
        <taxon>Bacillota</taxon>
        <taxon>Bacilli</taxon>
        <taxon>Bacillales</taxon>
        <taxon>Geomicrobium</taxon>
    </lineage>
</organism>
<reference evidence="2 3" key="1">
    <citation type="submission" date="2020-08" db="EMBL/GenBank/DDBJ databases">
        <title>Genomic Encyclopedia of Type Strains, Phase IV (KMG-IV): sequencing the most valuable type-strain genomes for metagenomic binning, comparative biology and taxonomic classification.</title>
        <authorList>
            <person name="Goeker M."/>
        </authorList>
    </citation>
    <scope>NUCLEOTIDE SEQUENCE [LARGE SCALE GENOMIC DNA]</scope>
    <source>
        <strain evidence="2 3">DSM 21769</strain>
    </source>
</reference>
<keyword evidence="1" id="KW-0812">Transmembrane</keyword>
<dbReference type="Proteomes" id="UP000568839">
    <property type="component" value="Unassembled WGS sequence"/>
</dbReference>
<keyword evidence="3" id="KW-1185">Reference proteome</keyword>
<feature type="transmembrane region" description="Helical" evidence="1">
    <location>
        <begin position="6"/>
        <end position="28"/>
    </location>
</feature>
<evidence type="ECO:0000313" key="3">
    <source>
        <dbReference type="Proteomes" id="UP000568839"/>
    </source>
</evidence>
<feature type="transmembrane region" description="Helical" evidence="1">
    <location>
        <begin position="49"/>
        <end position="71"/>
    </location>
</feature>
<gene>
    <name evidence="2" type="ORF">HNR44_002413</name>
</gene>
<dbReference type="RefSeq" id="WP_184404483.1">
    <property type="nucleotide sequence ID" value="NZ_JACHHJ010000003.1"/>
</dbReference>
<proteinExistence type="predicted"/>
<accession>A0A841PNT4</accession>
<dbReference type="Pfam" id="PF19484">
    <property type="entry name" value="DUF6020"/>
    <property type="match status" value="1"/>
</dbReference>
<evidence type="ECO:0000256" key="1">
    <source>
        <dbReference type="SAM" id="Phobius"/>
    </source>
</evidence>
<keyword evidence="1" id="KW-1133">Transmembrane helix</keyword>